<gene>
    <name evidence="2" type="ORF">AAG570_007486</name>
</gene>
<reference evidence="2 3" key="1">
    <citation type="submission" date="2024-07" db="EMBL/GenBank/DDBJ databases">
        <title>Chromosome-level genome assembly of the water stick insect Ranatra chinensis (Heteroptera: Nepidae).</title>
        <authorList>
            <person name="Liu X."/>
        </authorList>
    </citation>
    <scope>NUCLEOTIDE SEQUENCE [LARGE SCALE GENOMIC DNA]</scope>
    <source>
        <strain evidence="2">Cailab_2021Rc</strain>
        <tissue evidence="2">Muscle</tissue>
    </source>
</reference>
<organism evidence="2 3">
    <name type="scientific">Ranatra chinensis</name>
    <dbReference type="NCBI Taxonomy" id="642074"/>
    <lineage>
        <taxon>Eukaryota</taxon>
        <taxon>Metazoa</taxon>
        <taxon>Ecdysozoa</taxon>
        <taxon>Arthropoda</taxon>
        <taxon>Hexapoda</taxon>
        <taxon>Insecta</taxon>
        <taxon>Pterygota</taxon>
        <taxon>Neoptera</taxon>
        <taxon>Paraneoptera</taxon>
        <taxon>Hemiptera</taxon>
        <taxon>Heteroptera</taxon>
        <taxon>Panheteroptera</taxon>
        <taxon>Nepomorpha</taxon>
        <taxon>Nepidae</taxon>
        <taxon>Ranatrinae</taxon>
        <taxon>Ranatra</taxon>
    </lineage>
</organism>
<proteinExistence type="predicted"/>
<feature type="region of interest" description="Disordered" evidence="1">
    <location>
        <begin position="128"/>
        <end position="154"/>
    </location>
</feature>
<dbReference type="EMBL" id="JBFDAA010000020">
    <property type="protein sequence ID" value="KAL1115456.1"/>
    <property type="molecule type" value="Genomic_DNA"/>
</dbReference>
<name>A0ABD0XW10_9HEMI</name>
<evidence type="ECO:0000256" key="1">
    <source>
        <dbReference type="SAM" id="MobiDB-lite"/>
    </source>
</evidence>
<comment type="caution">
    <text evidence="2">The sequence shown here is derived from an EMBL/GenBank/DDBJ whole genome shotgun (WGS) entry which is preliminary data.</text>
</comment>
<sequence length="164" mass="18756">MSGNRRGCDNDMHRLGPKTEGNLWRSPKIVSLLLSGREKGESPGGFAQSMEIRTRMIWGRILETETDPVRAQHAIELVSERIRRDIPERINKVLKTATPMETWMHNMYPSDYCPTRILYNKKIKPKESPKVAADTATESQHQGIAPPGPRQNTSRIRLLRVTLR</sequence>
<protein>
    <submittedName>
        <fullName evidence="2">Uncharacterized protein</fullName>
    </submittedName>
</protein>
<feature type="region of interest" description="Disordered" evidence="1">
    <location>
        <begin position="1"/>
        <end position="20"/>
    </location>
</feature>
<feature type="compositionally biased region" description="Basic and acidic residues" evidence="1">
    <location>
        <begin position="1"/>
        <end position="14"/>
    </location>
</feature>
<evidence type="ECO:0000313" key="2">
    <source>
        <dbReference type="EMBL" id="KAL1115456.1"/>
    </source>
</evidence>
<dbReference type="AlphaFoldDB" id="A0ABD0XW10"/>
<evidence type="ECO:0000313" key="3">
    <source>
        <dbReference type="Proteomes" id="UP001558652"/>
    </source>
</evidence>
<dbReference type="Proteomes" id="UP001558652">
    <property type="component" value="Unassembled WGS sequence"/>
</dbReference>
<accession>A0ABD0XW10</accession>
<keyword evidence="3" id="KW-1185">Reference proteome</keyword>